<organism evidence="4 5">
    <name type="scientific">Coprinellus micaceus</name>
    <name type="common">Glistening ink-cap mushroom</name>
    <name type="synonym">Coprinus micaceus</name>
    <dbReference type="NCBI Taxonomy" id="71717"/>
    <lineage>
        <taxon>Eukaryota</taxon>
        <taxon>Fungi</taxon>
        <taxon>Dikarya</taxon>
        <taxon>Basidiomycota</taxon>
        <taxon>Agaricomycotina</taxon>
        <taxon>Agaricomycetes</taxon>
        <taxon>Agaricomycetidae</taxon>
        <taxon>Agaricales</taxon>
        <taxon>Agaricineae</taxon>
        <taxon>Psathyrellaceae</taxon>
        <taxon>Coprinellus</taxon>
    </lineage>
</organism>
<dbReference type="Pfam" id="PF22725">
    <property type="entry name" value="GFO_IDH_MocA_C3"/>
    <property type="match status" value="1"/>
</dbReference>
<dbReference type="GO" id="GO:0006740">
    <property type="term" value="P:NADPH regeneration"/>
    <property type="evidence" value="ECO:0007669"/>
    <property type="project" value="TreeGrafter"/>
</dbReference>
<dbReference type="OrthoDB" id="64915at2759"/>
<feature type="domain" description="Gfo/Idh/MocA-like oxidoreductase N-terminal" evidence="2">
    <location>
        <begin position="7"/>
        <end position="130"/>
    </location>
</feature>
<dbReference type="STRING" id="71717.A0A4Y7THB3"/>
<dbReference type="InterPro" id="IPR036291">
    <property type="entry name" value="NAD(P)-bd_dom_sf"/>
</dbReference>
<dbReference type="InterPro" id="IPR000683">
    <property type="entry name" value="Gfo/Idh/MocA-like_OxRdtase_N"/>
</dbReference>
<dbReference type="InterPro" id="IPR055170">
    <property type="entry name" value="GFO_IDH_MocA-like_dom"/>
</dbReference>
<accession>A0A4Y7THB3</accession>
<sequence length="371" mass="39938">MSSTPGIAILGAGIFAKEAHLPGLASLGDNGLPLKAVYSRSEKSARAFAESAKETLRLSQPPSVYYDANPSGDLDTLLERDDIAAVVIALPITTQPAIILKALGKGKHVLSEKPVAPDVEQGLDLIRQYEAQYKPKGLVWRVAENFEAEPGFQAAGKAIRDGKIGDVQFFRAVVANYVSEETKWYKTPWRTVPDYQGGFVLDGGVHTIAALRTILPHPLTHLSSFASLNKEYLKPHDTINAIVKSDGHYHGSVDMTWGFPTEKKPTTDAFVVSGSKGWLTINNSWAPPLVKIVIASNKASAEEKDQVVQEVIEEAGRGVEVELRGFFDAVSGKDDGLGLGNPREALVDVAFIQAALTSDGSLVDLRKLVAA</sequence>
<comment type="caution">
    <text evidence="4">The sequence shown here is derived from an EMBL/GenBank/DDBJ whole genome shotgun (WGS) entry which is preliminary data.</text>
</comment>
<dbReference type="PANTHER" id="PTHR42840">
    <property type="entry name" value="NAD(P)-BINDING ROSSMANN-FOLD SUPERFAMILY PROTEIN-RELATED"/>
    <property type="match status" value="1"/>
</dbReference>
<feature type="domain" description="GFO/IDH/MocA-like oxidoreductase" evidence="3">
    <location>
        <begin position="152"/>
        <end position="279"/>
    </location>
</feature>
<evidence type="ECO:0000259" key="2">
    <source>
        <dbReference type="Pfam" id="PF01408"/>
    </source>
</evidence>
<dbReference type="Gene3D" id="3.40.50.720">
    <property type="entry name" value="NAD(P)-binding Rossmann-like Domain"/>
    <property type="match status" value="1"/>
</dbReference>
<evidence type="ECO:0000313" key="5">
    <source>
        <dbReference type="Proteomes" id="UP000298030"/>
    </source>
</evidence>
<reference evidence="4 5" key="1">
    <citation type="journal article" date="2019" name="Nat. Ecol. Evol.">
        <title>Megaphylogeny resolves global patterns of mushroom evolution.</title>
        <authorList>
            <person name="Varga T."/>
            <person name="Krizsan K."/>
            <person name="Foldi C."/>
            <person name="Dima B."/>
            <person name="Sanchez-Garcia M."/>
            <person name="Sanchez-Ramirez S."/>
            <person name="Szollosi G.J."/>
            <person name="Szarkandi J.G."/>
            <person name="Papp V."/>
            <person name="Albert L."/>
            <person name="Andreopoulos W."/>
            <person name="Angelini C."/>
            <person name="Antonin V."/>
            <person name="Barry K.W."/>
            <person name="Bougher N.L."/>
            <person name="Buchanan P."/>
            <person name="Buyck B."/>
            <person name="Bense V."/>
            <person name="Catcheside P."/>
            <person name="Chovatia M."/>
            <person name="Cooper J."/>
            <person name="Damon W."/>
            <person name="Desjardin D."/>
            <person name="Finy P."/>
            <person name="Geml J."/>
            <person name="Haridas S."/>
            <person name="Hughes K."/>
            <person name="Justo A."/>
            <person name="Karasinski D."/>
            <person name="Kautmanova I."/>
            <person name="Kiss B."/>
            <person name="Kocsube S."/>
            <person name="Kotiranta H."/>
            <person name="LaButti K.M."/>
            <person name="Lechner B.E."/>
            <person name="Liimatainen K."/>
            <person name="Lipzen A."/>
            <person name="Lukacs Z."/>
            <person name="Mihaltcheva S."/>
            <person name="Morgado L.N."/>
            <person name="Niskanen T."/>
            <person name="Noordeloos M.E."/>
            <person name="Ohm R.A."/>
            <person name="Ortiz-Santana B."/>
            <person name="Ovrebo C."/>
            <person name="Racz N."/>
            <person name="Riley R."/>
            <person name="Savchenko A."/>
            <person name="Shiryaev A."/>
            <person name="Soop K."/>
            <person name="Spirin V."/>
            <person name="Szebenyi C."/>
            <person name="Tomsovsky M."/>
            <person name="Tulloss R.E."/>
            <person name="Uehling J."/>
            <person name="Grigoriev I.V."/>
            <person name="Vagvolgyi C."/>
            <person name="Papp T."/>
            <person name="Martin F.M."/>
            <person name="Miettinen O."/>
            <person name="Hibbett D.S."/>
            <person name="Nagy L.G."/>
        </authorList>
    </citation>
    <scope>NUCLEOTIDE SEQUENCE [LARGE SCALE GENOMIC DNA]</scope>
    <source>
        <strain evidence="4 5">FP101781</strain>
    </source>
</reference>
<dbReference type="GO" id="GO:0016491">
    <property type="term" value="F:oxidoreductase activity"/>
    <property type="evidence" value="ECO:0007669"/>
    <property type="project" value="TreeGrafter"/>
</dbReference>
<evidence type="ECO:0000259" key="3">
    <source>
        <dbReference type="Pfam" id="PF22725"/>
    </source>
</evidence>
<comment type="similarity">
    <text evidence="1">Belongs to the Gfo/Idh/MocA family.</text>
</comment>
<dbReference type="SUPFAM" id="SSF51735">
    <property type="entry name" value="NAD(P)-binding Rossmann-fold domains"/>
    <property type="match status" value="1"/>
</dbReference>
<evidence type="ECO:0000313" key="4">
    <source>
        <dbReference type="EMBL" id="TEB32962.1"/>
    </source>
</evidence>
<name>A0A4Y7THB3_COPMI</name>
<protein>
    <submittedName>
        <fullName evidence="4">Oxidoreductase family protein</fullName>
    </submittedName>
</protein>
<proteinExistence type="inferred from homology"/>
<keyword evidence="5" id="KW-1185">Reference proteome</keyword>
<dbReference type="EMBL" id="QPFP01000014">
    <property type="protein sequence ID" value="TEB32962.1"/>
    <property type="molecule type" value="Genomic_DNA"/>
</dbReference>
<dbReference type="SUPFAM" id="SSF55347">
    <property type="entry name" value="Glyceraldehyde-3-phosphate dehydrogenase-like, C-terminal domain"/>
    <property type="match status" value="1"/>
</dbReference>
<dbReference type="PANTHER" id="PTHR42840:SF5">
    <property type="entry name" value="NAD(P)-BINDING ROSSMANN-FOLD SUPERFAMILY PROTEIN"/>
    <property type="match status" value="1"/>
</dbReference>
<dbReference type="Proteomes" id="UP000298030">
    <property type="component" value="Unassembled WGS sequence"/>
</dbReference>
<dbReference type="Gene3D" id="3.30.360.10">
    <property type="entry name" value="Dihydrodipicolinate Reductase, domain 2"/>
    <property type="match status" value="1"/>
</dbReference>
<dbReference type="Pfam" id="PF01408">
    <property type="entry name" value="GFO_IDH_MocA"/>
    <property type="match status" value="1"/>
</dbReference>
<evidence type="ECO:0000256" key="1">
    <source>
        <dbReference type="ARBA" id="ARBA00010928"/>
    </source>
</evidence>
<dbReference type="GO" id="GO:0005737">
    <property type="term" value="C:cytoplasm"/>
    <property type="evidence" value="ECO:0007669"/>
    <property type="project" value="TreeGrafter"/>
</dbReference>
<dbReference type="AlphaFoldDB" id="A0A4Y7THB3"/>
<gene>
    <name evidence="4" type="ORF">FA13DRAFT_1687040</name>
</gene>
<dbReference type="GO" id="GO:0000166">
    <property type="term" value="F:nucleotide binding"/>
    <property type="evidence" value="ECO:0007669"/>
    <property type="project" value="InterPro"/>
</dbReference>